<dbReference type="EC" id="3.1.4.-" evidence="2"/>
<name>A0A9D1Z9T3_9FIRM</name>
<dbReference type="AlphaFoldDB" id="A0A9D1Z9T3"/>
<evidence type="ECO:0000256" key="2">
    <source>
        <dbReference type="RuleBase" id="RU362039"/>
    </source>
</evidence>
<dbReference type="NCBIfam" id="NF006988">
    <property type="entry name" value="PRK09453.1"/>
    <property type="match status" value="1"/>
</dbReference>
<dbReference type="Gene3D" id="3.60.21.10">
    <property type="match status" value="1"/>
</dbReference>
<dbReference type="GO" id="GO:0016787">
    <property type="term" value="F:hydrolase activity"/>
    <property type="evidence" value="ECO:0007669"/>
    <property type="project" value="UniProtKB-UniRule"/>
</dbReference>
<comment type="cofactor">
    <cofactor evidence="2">
        <name>a divalent metal cation</name>
        <dbReference type="ChEBI" id="CHEBI:60240"/>
    </cofactor>
</comment>
<evidence type="ECO:0000256" key="1">
    <source>
        <dbReference type="ARBA" id="ARBA00008950"/>
    </source>
</evidence>
<dbReference type="GO" id="GO:0046872">
    <property type="term" value="F:metal ion binding"/>
    <property type="evidence" value="ECO:0007669"/>
    <property type="project" value="UniProtKB-KW"/>
</dbReference>
<evidence type="ECO:0000313" key="5">
    <source>
        <dbReference type="Proteomes" id="UP000824135"/>
    </source>
</evidence>
<dbReference type="InterPro" id="IPR024654">
    <property type="entry name" value="Calcineurin-like_PHP_lpxH"/>
</dbReference>
<dbReference type="NCBIfam" id="TIGR00040">
    <property type="entry name" value="yfcE"/>
    <property type="match status" value="1"/>
</dbReference>
<gene>
    <name evidence="4" type="primary">yfcE</name>
    <name evidence="4" type="ORF">H9728_07060</name>
</gene>
<keyword evidence="2" id="KW-0479">Metal-binding</keyword>
<keyword evidence="4" id="KW-0378">Hydrolase</keyword>
<evidence type="ECO:0000259" key="3">
    <source>
        <dbReference type="Pfam" id="PF12850"/>
    </source>
</evidence>
<reference evidence="4" key="2">
    <citation type="submission" date="2021-04" db="EMBL/GenBank/DDBJ databases">
        <authorList>
            <person name="Gilroy R."/>
        </authorList>
    </citation>
    <scope>NUCLEOTIDE SEQUENCE</scope>
    <source>
        <strain evidence="4">CHK199-9574</strain>
    </source>
</reference>
<sequence>MKFLIASDIHGSRFYAEKLLKCFEQEGADKLILLGDLYYHGPRNPLPEGYDPMGVAQLLNGMADKLLVVKGNCDSDVDGMISVFPFVSEAVLVDGGKQIFLQHGDRFSIDRLPSNCGDAFVYGHYHTGFLRRTGKILVGNCGSVSLPKDGTAHSYMIEEGGVLTLKDISGAVIVSEKI</sequence>
<dbReference type="InterPro" id="IPR000979">
    <property type="entry name" value="Phosphodiesterase_MJ0936/Vps29"/>
</dbReference>
<dbReference type="Pfam" id="PF12850">
    <property type="entry name" value="Metallophos_2"/>
    <property type="match status" value="1"/>
</dbReference>
<proteinExistence type="inferred from homology"/>
<organism evidence="4 5">
    <name type="scientific">Candidatus Borkfalkia excrementavium</name>
    <dbReference type="NCBI Taxonomy" id="2838505"/>
    <lineage>
        <taxon>Bacteria</taxon>
        <taxon>Bacillati</taxon>
        <taxon>Bacillota</taxon>
        <taxon>Clostridia</taxon>
        <taxon>Christensenellales</taxon>
        <taxon>Christensenellaceae</taxon>
        <taxon>Candidatus Borkfalkia</taxon>
    </lineage>
</organism>
<comment type="caution">
    <text evidence="4">The sequence shown here is derived from an EMBL/GenBank/DDBJ whole genome shotgun (WGS) entry which is preliminary data.</text>
</comment>
<feature type="domain" description="Calcineurin-like phosphoesterase" evidence="3">
    <location>
        <begin position="1"/>
        <end position="157"/>
    </location>
</feature>
<accession>A0A9D1Z9T3</accession>
<evidence type="ECO:0000313" key="4">
    <source>
        <dbReference type="EMBL" id="HIY78790.1"/>
    </source>
</evidence>
<dbReference type="SUPFAM" id="SSF56300">
    <property type="entry name" value="Metallo-dependent phosphatases"/>
    <property type="match status" value="1"/>
</dbReference>
<reference evidence="4" key="1">
    <citation type="journal article" date="2021" name="PeerJ">
        <title>Extensive microbial diversity within the chicken gut microbiome revealed by metagenomics and culture.</title>
        <authorList>
            <person name="Gilroy R."/>
            <person name="Ravi A."/>
            <person name="Getino M."/>
            <person name="Pursley I."/>
            <person name="Horton D.L."/>
            <person name="Alikhan N.F."/>
            <person name="Baker D."/>
            <person name="Gharbi K."/>
            <person name="Hall N."/>
            <person name="Watson M."/>
            <person name="Adriaenssens E.M."/>
            <person name="Foster-Nyarko E."/>
            <person name="Jarju S."/>
            <person name="Secka A."/>
            <person name="Antonio M."/>
            <person name="Oren A."/>
            <person name="Chaudhuri R.R."/>
            <person name="La Ragione R."/>
            <person name="Hildebrand F."/>
            <person name="Pallen M.J."/>
        </authorList>
    </citation>
    <scope>NUCLEOTIDE SEQUENCE</scope>
    <source>
        <strain evidence="4">CHK199-9574</strain>
    </source>
</reference>
<comment type="similarity">
    <text evidence="1 2">Belongs to the metallophosphoesterase superfamily. YfcE family.</text>
</comment>
<dbReference type="EMBL" id="DXCO01000041">
    <property type="protein sequence ID" value="HIY78790.1"/>
    <property type="molecule type" value="Genomic_DNA"/>
</dbReference>
<dbReference type="InterPro" id="IPR029052">
    <property type="entry name" value="Metallo-depent_PP-like"/>
</dbReference>
<dbReference type="Proteomes" id="UP000824135">
    <property type="component" value="Unassembled WGS sequence"/>
</dbReference>
<protein>
    <recommendedName>
        <fullName evidence="2">Phosphoesterase</fullName>
        <ecNumber evidence="2">3.1.4.-</ecNumber>
    </recommendedName>
</protein>